<dbReference type="SUPFAM" id="SSF54631">
    <property type="entry name" value="CBS-domain pair"/>
    <property type="match status" value="1"/>
</dbReference>
<dbReference type="PIRSF" id="PIRSF000130">
    <property type="entry name" value="IMPDH"/>
    <property type="match status" value="1"/>
</dbReference>
<keyword evidence="2" id="KW-0479">Metal-binding</keyword>
<keyword evidence="6" id="KW-0520">NAD</keyword>
<dbReference type="Gene3D" id="3.20.20.70">
    <property type="entry name" value="Aldolase class I"/>
    <property type="match status" value="1"/>
</dbReference>
<dbReference type="PROSITE" id="PS51371">
    <property type="entry name" value="CBS"/>
    <property type="match status" value="1"/>
</dbReference>
<feature type="binding site" description="in other chain" evidence="7">
    <location>
        <position position="298"/>
    </location>
    <ligand>
        <name>K(+)</name>
        <dbReference type="ChEBI" id="CHEBI:29103"/>
        <note>ligand shared between two tetrameric partners</note>
    </ligand>
</feature>
<dbReference type="SMART" id="SM01240">
    <property type="entry name" value="IMPDH"/>
    <property type="match status" value="1"/>
</dbReference>
<evidence type="ECO:0000256" key="7">
    <source>
        <dbReference type="PIRSR" id="PIRSR000130-4"/>
    </source>
</evidence>
<proteinExistence type="inferred from homology"/>
<dbReference type="Pfam" id="PF00478">
    <property type="entry name" value="IMPDH"/>
    <property type="match status" value="1"/>
</dbReference>
<dbReference type="AlphaFoldDB" id="A0A075HFY4"/>
<dbReference type="PANTHER" id="PTHR11911">
    <property type="entry name" value="INOSINE-5-MONOPHOSPHATE DEHYDROGENASE RELATED"/>
    <property type="match status" value="1"/>
</dbReference>
<dbReference type="GO" id="GO:0003938">
    <property type="term" value="F:IMP dehydrogenase activity"/>
    <property type="evidence" value="ECO:0007669"/>
    <property type="project" value="UniProtKB-EC"/>
</dbReference>
<dbReference type="SUPFAM" id="SSF51412">
    <property type="entry name" value="Inosine monophosphate dehydrogenase (IMPDH)"/>
    <property type="match status" value="1"/>
</dbReference>
<name>A0A075HFY4_9EURY</name>
<keyword evidence="4 8" id="KW-0129">CBS domain</keyword>
<keyword evidence="7" id="KW-0630">Potassium</keyword>
<sequence>MTHPSGGMVKQIVHEPGRTFNEFSLLTGLTPTDCTLPNISLVTELAGLKLRLPLLSAAMTSVTSYEMALALGKEGGLGVLPVRLPIANQAAIVERIKGYEMGFVEDSVCIGRETTIDEAVRLVERHGHSKLPVTDRNNVFLGLFSFDRYLELDAPPGDPVGSVMLAPDEMECCRDPSLSVEQAKQLLGEGRYLVVLDDQDRLVKLAFRKDVEKIPVAAAISTHKGWQERVEANLAAGADMIVIDTSDAHSEFVGEVLTAYRAMKTGVPICAGNVITADGARYLMEQGADIVKVGMSSGSICTTQRQKATGRAPLTALIAADRARQEFREEGGHYVPLVVDGGVGSAGDMIIALTLAEAVMMGGYFNHFLEAAGEKFDENLRLTSHEPEMRWVATWGEGSARARNLDRYGHATAKSFFTEGEEGTVEFRGRLKPRLKEDMRKVKAALANTGCRTLAEFREQAVIELMSPRTRDVVGDTHSIRVGGG</sequence>
<reference evidence="10" key="1">
    <citation type="journal article" date="2014" name="Genome Biol. Evol.">
        <title>Pangenome evidence for extensive interdomain horizontal transfer affecting lineage core and shell genes in uncultured planktonic thaumarchaeota and euryarchaeota.</title>
        <authorList>
            <person name="Deschamps P."/>
            <person name="Zivanovic Y."/>
            <person name="Moreira D."/>
            <person name="Rodriguez-Valera F."/>
            <person name="Lopez-Garcia P."/>
        </authorList>
    </citation>
    <scope>NUCLEOTIDE SEQUENCE</scope>
</reference>
<evidence type="ECO:0000256" key="4">
    <source>
        <dbReference type="ARBA" id="ARBA00023122"/>
    </source>
</evidence>
<dbReference type="EC" id="1.1.1.205" evidence="10"/>
<accession>A0A075HFY4</accession>
<feature type="binding site" evidence="6">
    <location>
        <begin position="244"/>
        <end position="246"/>
    </location>
    <ligand>
        <name>NAD(+)</name>
        <dbReference type="ChEBI" id="CHEBI:57540"/>
    </ligand>
</feature>
<evidence type="ECO:0000313" key="10">
    <source>
        <dbReference type="EMBL" id="AIF13342.1"/>
    </source>
</evidence>
<protein>
    <submittedName>
        <fullName evidence="10">IMP dehydrogenase/GMP reductase (GuaB)</fullName>
        <ecNumber evidence="10">1.1.1.205</ecNumber>
    </submittedName>
</protein>
<feature type="binding site" description="in other chain" evidence="7">
    <location>
        <position position="301"/>
    </location>
    <ligand>
        <name>K(+)</name>
        <dbReference type="ChEBI" id="CHEBI:29103"/>
        <note>ligand shared between two tetrameric partners</note>
    </ligand>
</feature>
<evidence type="ECO:0000256" key="1">
    <source>
        <dbReference type="ARBA" id="ARBA00005502"/>
    </source>
</evidence>
<dbReference type="InterPro" id="IPR046342">
    <property type="entry name" value="CBS_dom_sf"/>
</dbReference>
<dbReference type="PANTHER" id="PTHR11911:SF111">
    <property type="entry name" value="INOSINE-5'-MONOPHOSPHATE DEHYDROGENASE"/>
    <property type="match status" value="1"/>
</dbReference>
<feature type="active site" description="Thioimidate intermediate" evidence="5">
    <location>
        <position position="301"/>
    </location>
</feature>
<keyword evidence="3 10" id="KW-0560">Oxidoreductase</keyword>
<dbReference type="InterPro" id="IPR001093">
    <property type="entry name" value="IMP_DH_GMPRt"/>
</dbReference>
<evidence type="ECO:0000256" key="8">
    <source>
        <dbReference type="PROSITE-ProRule" id="PRU00703"/>
    </source>
</evidence>
<evidence type="ECO:0000259" key="9">
    <source>
        <dbReference type="PROSITE" id="PS51371"/>
    </source>
</evidence>
<gene>
    <name evidence="10" type="primary">guaB</name>
</gene>
<organism evidence="10">
    <name type="scientific">uncultured marine group II/III euryarchaeote KM3_61_H04</name>
    <dbReference type="NCBI Taxonomy" id="1456471"/>
    <lineage>
        <taxon>Archaea</taxon>
        <taxon>Methanobacteriati</taxon>
        <taxon>Methanobacteriota</taxon>
        <taxon>environmental samples</taxon>
    </lineage>
</organism>
<feature type="domain" description="CBS" evidence="9">
    <location>
        <begin position="103"/>
        <end position="160"/>
    </location>
</feature>
<evidence type="ECO:0000256" key="5">
    <source>
        <dbReference type="PIRSR" id="PIRSR000130-1"/>
    </source>
</evidence>
<dbReference type="InterPro" id="IPR000644">
    <property type="entry name" value="CBS_dom"/>
</dbReference>
<dbReference type="InterPro" id="IPR013785">
    <property type="entry name" value="Aldolase_TIM"/>
</dbReference>
<evidence type="ECO:0000256" key="6">
    <source>
        <dbReference type="PIRSR" id="PIRSR000130-3"/>
    </source>
</evidence>
<dbReference type="EMBL" id="KF900970">
    <property type="protein sequence ID" value="AIF13342.1"/>
    <property type="molecule type" value="Genomic_DNA"/>
</dbReference>
<dbReference type="Pfam" id="PF00571">
    <property type="entry name" value="CBS"/>
    <property type="match status" value="1"/>
</dbReference>
<dbReference type="GO" id="GO:0046872">
    <property type="term" value="F:metal ion binding"/>
    <property type="evidence" value="ECO:0007669"/>
    <property type="project" value="UniProtKB-KW"/>
</dbReference>
<feature type="active site" description="Proton acceptor" evidence="5">
    <location>
        <position position="407"/>
    </location>
</feature>
<evidence type="ECO:0000256" key="3">
    <source>
        <dbReference type="ARBA" id="ARBA00023002"/>
    </source>
</evidence>
<comment type="similarity">
    <text evidence="1">Belongs to the IMPDH/GMPR family.</text>
</comment>
<dbReference type="InterPro" id="IPR005990">
    <property type="entry name" value="IMP_DH"/>
</dbReference>
<dbReference type="GO" id="GO:0006183">
    <property type="term" value="P:GTP biosynthetic process"/>
    <property type="evidence" value="ECO:0007669"/>
    <property type="project" value="TreeGrafter"/>
</dbReference>
<evidence type="ECO:0000256" key="2">
    <source>
        <dbReference type="ARBA" id="ARBA00022723"/>
    </source>
</evidence>